<sequence length="350" mass="38784">MADSEKIQVVRLTAVHYQHPDLDRVSTFLRDFGLVEVLREDKRIYFGGYGSDPYLYIAEQSPNARRAFLGGIWAVGSFDDLIKAAAKPNASAIVDAEGPGGGKKVVIIDPNGFPITFIHGQALNHPQGDLATRALDKVAPVANQAMEKPRQGRFLRFSKGPSPVHKLGHYGYIVPKDDFKETYRWYTSLINIVPSDSVYNPETGEDSTCFMHIDLGETFTDHHASTFIPQDCLDILTSVKSLFLGANPTNQKAFVHHSSFEVNDLDAQALGHNWLAEKGYTNCWGIGRHVLGSQIFDYWFDTSGNILEHYSDGDLVNNKVPPTRSPEAPDSLHIWGPNVPISFITGQADN</sequence>
<feature type="domain" description="VOC" evidence="2">
    <location>
        <begin position="166"/>
        <end position="312"/>
    </location>
</feature>
<dbReference type="PANTHER" id="PTHR43048">
    <property type="entry name" value="METHYLMALONYL-COA EPIMERASE"/>
    <property type="match status" value="1"/>
</dbReference>
<evidence type="ECO:0000313" key="3">
    <source>
        <dbReference type="EMBL" id="PNP79737.1"/>
    </source>
</evidence>
<dbReference type="PROSITE" id="PS51819">
    <property type="entry name" value="VOC"/>
    <property type="match status" value="1"/>
</dbReference>
<dbReference type="Gene3D" id="3.10.180.10">
    <property type="entry name" value="2,3-Dihydroxybiphenyl 1,2-Dioxygenase, domain 1"/>
    <property type="match status" value="2"/>
</dbReference>
<keyword evidence="1" id="KW-0479">Metal-binding</keyword>
<evidence type="ECO:0000259" key="2">
    <source>
        <dbReference type="PROSITE" id="PS51819"/>
    </source>
</evidence>
<keyword evidence="4" id="KW-1185">Reference proteome</keyword>
<dbReference type="CDD" id="cd07267">
    <property type="entry name" value="THT_Oxygenase_N"/>
    <property type="match status" value="1"/>
</dbReference>
<dbReference type="AlphaFoldDB" id="A0A2K0WBT6"/>
<dbReference type="InterPro" id="IPR029068">
    <property type="entry name" value="Glyas_Bleomycin-R_OHBP_Dase"/>
</dbReference>
<dbReference type="GO" id="GO:0046872">
    <property type="term" value="F:metal ion binding"/>
    <property type="evidence" value="ECO:0007669"/>
    <property type="project" value="UniProtKB-KW"/>
</dbReference>
<gene>
    <name evidence="3" type="ORF">FNYG_06830</name>
</gene>
<dbReference type="GO" id="GO:0004493">
    <property type="term" value="F:methylmalonyl-CoA epimerase activity"/>
    <property type="evidence" value="ECO:0007669"/>
    <property type="project" value="TreeGrafter"/>
</dbReference>
<reference evidence="3 4" key="1">
    <citation type="submission" date="2017-06" db="EMBL/GenBank/DDBJ databases">
        <title>Genome of Fusarium nygamai isolate CS10214.</title>
        <authorList>
            <person name="Gardiner D.M."/>
            <person name="Obanor F."/>
            <person name="Kazan K."/>
        </authorList>
    </citation>
    <scope>NUCLEOTIDE SEQUENCE [LARGE SCALE GENOMIC DNA]</scope>
    <source>
        <strain evidence="3 4">CS10214</strain>
    </source>
</reference>
<proteinExistence type="predicted"/>
<accession>A0A2K0WBT6</accession>
<evidence type="ECO:0000313" key="4">
    <source>
        <dbReference type="Proteomes" id="UP000236664"/>
    </source>
</evidence>
<dbReference type="OrthoDB" id="3360610at2759"/>
<name>A0A2K0WBT6_GIBNY</name>
<protein>
    <recommendedName>
        <fullName evidence="2">VOC domain-containing protein</fullName>
    </recommendedName>
</protein>
<dbReference type="GO" id="GO:0005739">
    <property type="term" value="C:mitochondrion"/>
    <property type="evidence" value="ECO:0007669"/>
    <property type="project" value="TreeGrafter"/>
</dbReference>
<evidence type="ECO:0000256" key="1">
    <source>
        <dbReference type="ARBA" id="ARBA00022723"/>
    </source>
</evidence>
<dbReference type="InterPro" id="IPR051785">
    <property type="entry name" value="MMCE/EMCE_epimerase"/>
</dbReference>
<dbReference type="Proteomes" id="UP000236664">
    <property type="component" value="Unassembled WGS sequence"/>
</dbReference>
<dbReference type="EMBL" id="MTQA01000088">
    <property type="protein sequence ID" value="PNP79737.1"/>
    <property type="molecule type" value="Genomic_DNA"/>
</dbReference>
<organism evidence="3 4">
    <name type="scientific">Gibberella nygamai</name>
    <name type="common">Bean root rot disease fungus</name>
    <name type="synonym">Fusarium nygamai</name>
    <dbReference type="NCBI Taxonomy" id="42673"/>
    <lineage>
        <taxon>Eukaryota</taxon>
        <taxon>Fungi</taxon>
        <taxon>Dikarya</taxon>
        <taxon>Ascomycota</taxon>
        <taxon>Pezizomycotina</taxon>
        <taxon>Sordariomycetes</taxon>
        <taxon>Hypocreomycetidae</taxon>
        <taxon>Hypocreales</taxon>
        <taxon>Nectriaceae</taxon>
        <taxon>Fusarium</taxon>
        <taxon>Fusarium fujikuroi species complex</taxon>
    </lineage>
</organism>
<dbReference type="SUPFAM" id="SSF54593">
    <property type="entry name" value="Glyoxalase/Bleomycin resistance protein/Dihydroxybiphenyl dioxygenase"/>
    <property type="match status" value="1"/>
</dbReference>
<dbReference type="GO" id="GO:0046491">
    <property type="term" value="P:L-methylmalonyl-CoA metabolic process"/>
    <property type="evidence" value="ECO:0007669"/>
    <property type="project" value="TreeGrafter"/>
</dbReference>
<comment type="caution">
    <text evidence="3">The sequence shown here is derived from an EMBL/GenBank/DDBJ whole genome shotgun (WGS) entry which is preliminary data.</text>
</comment>
<dbReference type="InterPro" id="IPR037523">
    <property type="entry name" value="VOC_core"/>
</dbReference>
<dbReference type="PANTHER" id="PTHR43048:SF3">
    <property type="entry name" value="METHYLMALONYL-COA EPIMERASE, MITOCHONDRIAL"/>
    <property type="match status" value="1"/>
</dbReference>